<feature type="domain" description="Mammalian cell entry C-terminal" evidence="3">
    <location>
        <begin position="119"/>
        <end position="328"/>
    </location>
</feature>
<gene>
    <name evidence="4" type="primary">mce3B_3</name>
    <name evidence="5" type="ORF">BST20_06925</name>
    <name evidence="4" type="ORF">MBRA_57860</name>
</gene>
<keyword evidence="1" id="KW-0812">Transmembrane</keyword>
<feature type="transmembrane region" description="Helical" evidence="1">
    <location>
        <begin position="12"/>
        <end position="33"/>
    </location>
</feature>
<keyword evidence="1" id="KW-0472">Membrane</keyword>
<dbReference type="InterPro" id="IPR003399">
    <property type="entry name" value="Mce/MlaD"/>
</dbReference>
<reference evidence="5 6" key="1">
    <citation type="submission" date="2016-12" db="EMBL/GenBank/DDBJ databases">
        <title>The new phylogeny of genus Mycobacterium.</title>
        <authorList>
            <person name="Tortoli E."/>
            <person name="Trovato A."/>
            <person name="Cirillo D.M."/>
        </authorList>
    </citation>
    <scope>NUCLEOTIDE SEQUENCE [LARGE SCALE GENOMIC DNA]</scope>
    <source>
        <strain evidence="5 6">DSM 44624</strain>
    </source>
</reference>
<feature type="domain" description="Mce/MlaD" evidence="2">
    <location>
        <begin position="38"/>
        <end position="114"/>
    </location>
</feature>
<dbReference type="RefSeq" id="WP_083130664.1">
    <property type="nucleotide sequence ID" value="NZ_AP022607.1"/>
</dbReference>
<dbReference type="EMBL" id="AP022607">
    <property type="protein sequence ID" value="BBZ15591.1"/>
    <property type="molecule type" value="Genomic_DNA"/>
</dbReference>
<keyword evidence="1" id="KW-1133">Transmembrane helix</keyword>
<dbReference type="OrthoDB" id="338143at2"/>
<geneLocation type="plasmid" evidence="4 7">
    <name>pJCM12687</name>
</geneLocation>
<evidence type="ECO:0000256" key="1">
    <source>
        <dbReference type="SAM" id="Phobius"/>
    </source>
</evidence>
<evidence type="ECO:0000313" key="6">
    <source>
        <dbReference type="Proteomes" id="UP000192441"/>
    </source>
</evidence>
<dbReference type="Proteomes" id="UP000192441">
    <property type="component" value="Unassembled WGS sequence"/>
</dbReference>
<dbReference type="Pfam" id="PF02470">
    <property type="entry name" value="MlaD"/>
    <property type="match status" value="1"/>
</dbReference>
<dbReference type="NCBIfam" id="TIGR00996">
    <property type="entry name" value="Mtu_fam_mce"/>
    <property type="match status" value="1"/>
</dbReference>
<protein>
    <submittedName>
        <fullName evidence="5">Mammalian cell entry protein</fullName>
    </submittedName>
    <submittedName>
        <fullName evidence="4">Mce family protein Mce3B</fullName>
    </submittedName>
</protein>
<reference evidence="4 7" key="2">
    <citation type="journal article" date="2019" name="Emerg. Microbes Infect.">
        <title>Comprehensive subspecies identification of 175 nontuberculous mycobacteria species based on 7547 genomic profiles.</title>
        <authorList>
            <person name="Matsumoto Y."/>
            <person name="Kinjo T."/>
            <person name="Motooka D."/>
            <person name="Nabeya D."/>
            <person name="Jung N."/>
            <person name="Uechi K."/>
            <person name="Horii T."/>
            <person name="Iida T."/>
            <person name="Fujita J."/>
            <person name="Nakamura S."/>
        </authorList>
    </citation>
    <scope>NUCLEOTIDE SEQUENCE [LARGE SCALE GENOMIC DNA]</scope>
    <source>
        <strain evidence="4 7">JCM 12687</strain>
        <plasmid evidence="4">pJCM12687</plasmid>
    </source>
</reference>
<dbReference type="InterPro" id="IPR024516">
    <property type="entry name" value="Mce_C"/>
</dbReference>
<evidence type="ECO:0000313" key="4">
    <source>
        <dbReference type="EMBL" id="BBZ15591.1"/>
    </source>
</evidence>
<dbReference type="PANTHER" id="PTHR33371:SF17">
    <property type="entry name" value="MCE-FAMILY PROTEIN MCE1B"/>
    <property type="match status" value="1"/>
</dbReference>
<sequence>MRESLTGALWRLGIYTVVCLIGMFALIAVFASLRFEKTKTYNAVFANVSGLAEGNFVRIAGVEVGKVKHIEIQPDSTVRVEFSAADSVILTEGSRAAVRFANLTGDRYMALEEGAGGVKKLGPGATIPMSRTEPALDLDALVGGFRPLFRALDPDQVNKLTSQLITAFQGQGGTIGSFLNQAAALTNTLADRDQLIGQVITNLNTVLGSLGGQSKQFAKAVDSLSELVDGLEARKQDISNGVAYANAASASVADLLAQARPPIKKVVHETDRTAQTIVDDRDYFDNFLNSWPDALQIINRLGLYGDFFSFYICDVVLKLNGKGGQPVYVKLVSQPSGRCTPR</sequence>
<evidence type="ECO:0000259" key="3">
    <source>
        <dbReference type="Pfam" id="PF11887"/>
    </source>
</evidence>
<dbReference type="Proteomes" id="UP000467379">
    <property type="component" value="Plasmid pJCM12687"/>
</dbReference>
<dbReference type="GO" id="GO:0005576">
    <property type="term" value="C:extracellular region"/>
    <property type="evidence" value="ECO:0007669"/>
    <property type="project" value="TreeGrafter"/>
</dbReference>
<dbReference type="AlphaFoldDB" id="A0A7I7WGC3"/>
<evidence type="ECO:0000259" key="2">
    <source>
        <dbReference type="Pfam" id="PF02470"/>
    </source>
</evidence>
<dbReference type="EMBL" id="MVHM01000002">
    <property type="protein sequence ID" value="ORA40279.1"/>
    <property type="molecule type" value="Genomic_DNA"/>
</dbReference>
<organism evidence="5 6">
    <name type="scientific">Mycobacterium branderi</name>
    <dbReference type="NCBI Taxonomy" id="43348"/>
    <lineage>
        <taxon>Bacteria</taxon>
        <taxon>Bacillati</taxon>
        <taxon>Actinomycetota</taxon>
        <taxon>Actinomycetes</taxon>
        <taxon>Mycobacteriales</taxon>
        <taxon>Mycobacteriaceae</taxon>
        <taxon>Mycobacterium</taxon>
    </lineage>
</organism>
<keyword evidence="4" id="KW-0614">Plasmid</keyword>
<evidence type="ECO:0000313" key="5">
    <source>
        <dbReference type="EMBL" id="ORA40279.1"/>
    </source>
</evidence>
<proteinExistence type="predicted"/>
<dbReference type="PANTHER" id="PTHR33371">
    <property type="entry name" value="INTERMEMBRANE PHOSPHOLIPID TRANSPORT SYSTEM BINDING PROTEIN MLAD-RELATED"/>
    <property type="match status" value="1"/>
</dbReference>
<accession>A0A7I7WGC3</accession>
<dbReference type="InterPro" id="IPR005693">
    <property type="entry name" value="Mce"/>
</dbReference>
<dbReference type="GO" id="GO:0051701">
    <property type="term" value="P:biological process involved in interaction with host"/>
    <property type="evidence" value="ECO:0007669"/>
    <property type="project" value="TreeGrafter"/>
</dbReference>
<reference evidence="4" key="3">
    <citation type="submission" date="2020-02" db="EMBL/GenBank/DDBJ databases">
        <authorList>
            <person name="Matsumoto Y."/>
            <person name="Motooka D."/>
            <person name="Nakamura S."/>
        </authorList>
    </citation>
    <scope>NUCLEOTIDE SEQUENCE</scope>
    <source>
        <strain evidence="4">JCM 12687</strain>
        <plasmid evidence="4">pJCM12687</plasmid>
    </source>
</reference>
<dbReference type="Pfam" id="PF11887">
    <property type="entry name" value="Mce4_CUP1"/>
    <property type="match status" value="1"/>
</dbReference>
<keyword evidence="7" id="KW-1185">Reference proteome</keyword>
<evidence type="ECO:0000313" key="7">
    <source>
        <dbReference type="Proteomes" id="UP000467379"/>
    </source>
</evidence>
<dbReference type="InterPro" id="IPR052336">
    <property type="entry name" value="MlaD_Phospholipid_Transporter"/>
</dbReference>
<name>A0A7I7WGC3_9MYCO</name>